<reference evidence="2 3" key="1">
    <citation type="submission" date="2019-02" db="EMBL/GenBank/DDBJ databases">
        <title>Paenibacillus sp. nov., isolated from surface-sterilized tissue of Thalictrum simplex L.</title>
        <authorList>
            <person name="Tuo L."/>
        </authorList>
    </citation>
    <scope>NUCLEOTIDE SEQUENCE [LARGE SCALE GENOMIC DNA]</scope>
    <source>
        <strain evidence="2 3">N2SHLJ1</strain>
    </source>
</reference>
<feature type="domain" description="SLH" evidence="1">
    <location>
        <begin position="477"/>
        <end position="537"/>
    </location>
</feature>
<keyword evidence="3" id="KW-1185">Reference proteome</keyword>
<proteinExistence type="predicted"/>
<dbReference type="Pfam" id="PF00963">
    <property type="entry name" value="Cohesin"/>
    <property type="match status" value="1"/>
</dbReference>
<protein>
    <recommendedName>
        <fullName evidence="1">SLH domain-containing protein</fullName>
    </recommendedName>
</protein>
<dbReference type="InterPro" id="IPR001119">
    <property type="entry name" value="SLH_dom"/>
</dbReference>
<dbReference type="PANTHER" id="PTHR43308:SF5">
    <property type="entry name" value="S-LAYER PROTEIN _ PEPTIDOGLYCAN ENDO-BETA-N-ACETYLGLUCOSAMINIDASE"/>
    <property type="match status" value="1"/>
</dbReference>
<dbReference type="InterPro" id="IPR002102">
    <property type="entry name" value="Cohesin_dom"/>
</dbReference>
<sequence length="671" mass="71652">MEYFPERDFPVSGVAYAVMSRYDNKSITKKPEVPFMSGMRLGKKMYRVILAVCLAAAALQNGAVISPAAAAPTEPVQLSIGDVTLLKGGTTAVPVSIQTGADGGVASYNMQLDFDPNEIQVVQVTPKYGSNDEVACTSAAEGCFQANFDNNAGWVRAIWLDASAGKADTDGRIAGSKPLFEITLKAATGSSSGLKHFTIDKDNPEKLTFTGYDHLHPLPVTIAGGNLNLVLLNSSSTPAAPAERASAEQPSYVKVIVDGKEQNTMATAVTEKAGQRTVTKVIVDNDKAIEQVNQGELKTLVVPVKGTGSDDIVGELNGKLVKTMEGKDAVVEVQTDRATYILPASQIQIDSVSAALGSNIALEDIKISVRISETSGDKVEAAQTYATNGNMELVVKPVDFEVVASYGDSKVEIKQFNSYVERTITLPDNVDPSRLTTGVVVGADGQLTHLPTRITMRDGIYYADIQSLTNSSYTVIWNPKTFDDVKQHWSREDVNDLASRLIIEGSADGRFLPDKTITRAEFTAILLRALGLRTPKAGTPAVSFADVAQINWYAAPIAAAVSYGLISGYEDGTFRPEGTITRAEAMVMLARAMDIVKLDKVSDSTKVSRLLAGFTDNEAIGVWAQPAAASAVQQGIVDGVDGKLLPKEAISRAQTAAMVRRLLIRAKLINP</sequence>
<dbReference type="PROSITE" id="PS51272">
    <property type="entry name" value="SLH"/>
    <property type="match status" value="3"/>
</dbReference>
<dbReference type="AlphaFoldDB" id="A0A4Q9DN14"/>
<evidence type="ECO:0000259" key="1">
    <source>
        <dbReference type="PROSITE" id="PS51272"/>
    </source>
</evidence>
<feature type="domain" description="SLH" evidence="1">
    <location>
        <begin position="611"/>
        <end position="671"/>
    </location>
</feature>
<organism evidence="2 3">
    <name type="scientific">Paenibacillus thalictri</name>
    <dbReference type="NCBI Taxonomy" id="2527873"/>
    <lineage>
        <taxon>Bacteria</taxon>
        <taxon>Bacillati</taxon>
        <taxon>Bacillota</taxon>
        <taxon>Bacilli</taxon>
        <taxon>Bacillales</taxon>
        <taxon>Paenibacillaceae</taxon>
        <taxon>Paenibacillus</taxon>
    </lineage>
</organism>
<dbReference type="Proteomes" id="UP000293142">
    <property type="component" value="Unassembled WGS sequence"/>
</dbReference>
<name>A0A4Q9DN14_9BACL</name>
<dbReference type="PANTHER" id="PTHR43308">
    <property type="entry name" value="OUTER MEMBRANE PROTEIN ALPHA-RELATED"/>
    <property type="match status" value="1"/>
</dbReference>
<gene>
    <name evidence="2" type="ORF">EYB31_17735</name>
</gene>
<dbReference type="Pfam" id="PF00395">
    <property type="entry name" value="SLH"/>
    <property type="match status" value="3"/>
</dbReference>
<dbReference type="SUPFAM" id="SSF49384">
    <property type="entry name" value="Carbohydrate-binding domain"/>
    <property type="match status" value="1"/>
</dbReference>
<feature type="domain" description="SLH" evidence="1">
    <location>
        <begin position="540"/>
        <end position="603"/>
    </location>
</feature>
<evidence type="ECO:0000313" key="3">
    <source>
        <dbReference type="Proteomes" id="UP000293142"/>
    </source>
</evidence>
<evidence type="ECO:0000313" key="2">
    <source>
        <dbReference type="EMBL" id="TBL77320.1"/>
    </source>
</evidence>
<dbReference type="EMBL" id="SIRE01000012">
    <property type="protein sequence ID" value="TBL77320.1"/>
    <property type="molecule type" value="Genomic_DNA"/>
</dbReference>
<dbReference type="OrthoDB" id="663332at2"/>
<accession>A0A4Q9DN14</accession>
<comment type="caution">
    <text evidence="2">The sequence shown here is derived from an EMBL/GenBank/DDBJ whole genome shotgun (WGS) entry which is preliminary data.</text>
</comment>
<dbReference type="InterPro" id="IPR008965">
    <property type="entry name" value="CBM2/CBM3_carb-bd_dom_sf"/>
</dbReference>
<dbReference type="GO" id="GO:0030246">
    <property type="term" value="F:carbohydrate binding"/>
    <property type="evidence" value="ECO:0007669"/>
    <property type="project" value="InterPro"/>
</dbReference>
<dbReference type="GO" id="GO:0000272">
    <property type="term" value="P:polysaccharide catabolic process"/>
    <property type="evidence" value="ECO:0007669"/>
    <property type="project" value="InterPro"/>
</dbReference>
<dbReference type="InterPro" id="IPR051465">
    <property type="entry name" value="Cell_Envelope_Struct_Comp"/>
</dbReference>
<dbReference type="Gene3D" id="2.60.40.680">
    <property type="match status" value="1"/>
</dbReference>